<evidence type="ECO:0000313" key="3">
    <source>
        <dbReference type="Proteomes" id="UP001169764"/>
    </source>
</evidence>
<sequence length="429" mass="46878">MSAPPRARTIWISGGLVFVLLETAMIWVRIGAAPLFWICLLWTAGALLLFRQASSTRARMVWINLAAVIAAVGLCEGALWIGQQRNPYSVPAGVVMGGTFARPGHFVLMPAAGLGYRPRPGASATSIRTVYGRLAYSVRYDVDGDGLRITPPGGPGAPRACVLMFGDSMAWGEGVEDYQTTAYQLGVLSRGRVYARNFAFTGYGAHQMLWQVLNGEVAAKAHCDRHLPVLAVYQTLPNNIARVAGLRGWDEYGPRYRLRGDRLVYAGGFDRGQSILDDRLYVPGPIAAALSRSVVYSRVLGLDRPPNSFDLTRYCAIVRRAADGLHQLYPRLQFLVIVWPDLNDPERSRAAKVAALVEALRARQLRTVTVNDVQPGFDAAPLPFLIALDGHPNAVMHARLTRILLARVPMLRQALRDLADEGRTVPAAG</sequence>
<dbReference type="Proteomes" id="UP001169764">
    <property type="component" value="Unassembled WGS sequence"/>
</dbReference>
<dbReference type="EMBL" id="JAUOTP010000007">
    <property type="protein sequence ID" value="MDO6415832.1"/>
    <property type="molecule type" value="Genomic_DNA"/>
</dbReference>
<dbReference type="RefSeq" id="WP_303544357.1">
    <property type="nucleotide sequence ID" value="NZ_JAUOTP010000007.1"/>
</dbReference>
<dbReference type="Gene3D" id="3.40.50.1110">
    <property type="entry name" value="SGNH hydrolase"/>
    <property type="match status" value="1"/>
</dbReference>
<dbReference type="InterPro" id="IPR036514">
    <property type="entry name" value="SGNH_hydro_sf"/>
</dbReference>
<feature type="transmembrane region" description="Helical" evidence="1">
    <location>
        <begin position="62"/>
        <end position="81"/>
    </location>
</feature>
<evidence type="ECO:0000313" key="2">
    <source>
        <dbReference type="EMBL" id="MDO6415832.1"/>
    </source>
</evidence>
<keyword evidence="3" id="KW-1185">Reference proteome</keyword>
<comment type="caution">
    <text evidence="2">The sequence shown here is derived from an EMBL/GenBank/DDBJ whole genome shotgun (WGS) entry which is preliminary data.</text>
</comment>
<keyword evidence="1" id="KW-1133">Transmembrane helix</keyword>
<proteinExistence type="predicted"/>
<name>A0ABT8YBW8_9SPHN</name>
<keyword evidence="1" id="KW-0812">Transmembrane</keyword>
<accession>A0ABT8YBW8</accession>
<feature type="transmembrane region" description="Helical" evidence="1">
    <location>
        <begin position="9"/>
        <end position="28"/>
    </location>
</feature>
<reference evidence="2" key="1">
    <citation type="submission" date="2023-07" db="EMBL/GenBank/DDBJ databases">
        <authorList>
            <person name="Kim M."/>
        </authorList>
    </citation>
    <scope>NUCLEOTIDE SEQUENCE</scope>
    <source>
        <strain evidence="2">BIUV-7</strain>
    </source>
</reference>
<evidence type="ECO:0000256" key="1">
    <source>
        <dbReference type="SAM" id="Phobius"/>
    </source>
</evidence>
<evidence type="ECO:0008006" key="4">
    <source>
        <dbReference type="Google" id="ProtNLM"/>
    </source>
</evidence>
<feature type="transmembrane region" description="Helical" evidence="1">
    <location>
        <begin position="34"/>
        <end position="50"/>
    </location>
</feature>
<organism evidence="2 3">
    <name type="scientific">Sphingomonas natans</name>
    <dbReference type="NCBI Taxonomy" id="3063330"/>
    <lineage>
        <taxon>Bacteria</taxon>
        <taxon>Pseudomonadati</taxon>
        <taxon>Pseudomonadota</taxon>
        <taxon>Alphaproteobacteria</taxon>
        <taxon>Sphingomonadales</taxon>
        <taxon>Sphingomonadaceae</taxon>
        <taxon>Sphingomonas</taxon>
    </lineage>
</organism>
<dbReference type="SUPFAM" id="SSF52266">
    <property type="entry name" value="SGNH hydrolase"/>
    <property type="match status" value="1"/>
</dbReference>
<gene>
    <name evidence="2" type="ORF">Q4F19_15680</name>
</gene>
<keyword evidence="1" id="KW-0472">Membrane</keyword>
<protein>
    <recommendedName>
        <fullName evidence="4">SGNH/GDSL hydrolase family protein</fullName>
    </recommendedName>
</protein>